<dbReference type="Proteomes" id="UP000249614">
    <property type="component" value="Unassembled WGS sequence"/>
</dbReference>
<organism evidence="1 2">
    <name type="scientific">Stenotrophomonas maltophilia</name>
    <name type="common">Pseudomonas maltophilia</name>
    <name type="synonym">Xanthomonas maltophilia</name>
    <dbReference type="NCBI Taxonomy" id="40324"/>
    <lineage>
        <taxon>Bacteria</taxon>
        <taxon>Pseudomonadati</taxon>
        <taxon>Pseudomonadota</taxon>
        <taxon>Gammaproteobacteria</taxon>
        <taxon>Lysobacterales</taxon>
        <taxon>Lysobacteraceae</taxon>
        <taxon>Stenotrophomonas</taxon>
        <taxon>Stenotrophomonas maltophilia group</taxon>
    </lineage>
</organism>
<dbReference type="Gene3D" id="3.10.129.130">
    <property type="match status" value="1"/>
</dbReference>
<protein>
    <submittedName>
        <fullName evidence="1">Uncharacterized protein</fullName>
    </submittedName>
</protein>
<accession>A0A2W6IMT4</accession>
<reference evidence="1 2" key="1">
    <citation type="submission" date="2016-05" db="EMBL/GenBank/DDBJ databases">
        <authorList>
            <person name="Lavstsen T."/>
            <person name="Jespersen J.S."/>
        </authorList>
    </citation>
    <scope>NUCLEOTIDE SEQUENCE [LARGE SCALE GENOMIC DNA]</scope>
    <source>
        <strain evidence="1 2">SM-5815</strain>
    </source>
</reference>
<dbReference type="GO" id="GO:0003723">
    <property type="term" value="F:RNA binding"/>
    <property type="evidence" value="ECO:0007669"/>
    <property type="project" value="InterPro"/>
</dbReference>
<dbReference type="InterPro" id="IPR025911">
    <property type="entry name" value="ToxN/AbiQ_toxin"/>
</dbReference>
<dbReference type="EMBL" id="LXXM01000046">
    <property type="protein sequence ID" value="PZS96757.1"/>
    <property type="molecule type" value="Genomic_DNA"/>
</dbReference>
<dbReference type="AlphaFoldDB" id="A0A2W6IMT4"/>
<proteinExistence type="predicted"/>
<gene>
    <name evidence="1" type="ORF">A7X83_03370</name>
</gene>
<dbReference type="Pfam" id="PF13958">
    <property type="entry name" value="ToxN_toxin"/>
    <property type="match status" value="1"/>
</dbReference>
<dbReference type="GO" id="GO:0004521">
    <property type="term" value="F:RNA endonuclease activity"/>
    <property type="evidence" value="ECO:0007669"/>
    <property type="project" value="InterPro"/>
</dbReference>
<name>A0A2W6IMT4_STEMA</name>
<evidence type="ECO:0000313" key="2">
    <source>
        <dbReference type="Proteomes" id="UP000249614"/>
    </source>
</evidence>
<comment type="caution">
    <text evidence="1">The sequence shown here is derived from an EMBL/GenBank/DDBJ whole genome shotgun (WGS) entry which is preliminary data.</text>
</comment>
<evidence type="ECO:0000313" key="1">
    <source>
        <dbReference type="EMBL" id="PZS96757.1"/>
    </source>
</evidence>
<dbReference type="InterPro" id="IPR053735">
    <property type="entry name" value="Type_III_TA_endoRNase"/>
</dbReference>
<sequence>MIQINNMIPVADGQAVLLDIQAESVKYQNLLGHQLAFIKSNQDAIKSRADKLYKLVVVDKHPHWSKLSCRFLELEAACTAFELAQAQPQPAATGQENAV</sequence>